<keyword evidence="2" id="KW-1185">Reference proteome</keyword>
<sequence length="46" mass="5462">MYRWQHKIRDNKLLKGIAAVLKDLREAKDVSLEEVYNDTNNSSRQD</sequence>
<protein>
    <submittedName>
        <fullName evidence="1">Uncharacterized protein</fullName>
    </submittedName>
</protein>
<comment type="caution">
    <text evidence="1">The sequence shown here is derived from an EMBL/GenBank/DDBJ whole genome shotgun (WGS) entry which is preliminary data.</text>
</comment>
<gene>
    <name evidence="1" type="ORF">LX64_04998</name>
</gene>
<organism evidence="1 2">
    <name type="scientific">Chitinophaga skermanii</name>
    <dbReference type="NCBI Taxonomy" id="331697"/>
    <lineage>
        <taxon>Bacteria</taxon>
        <taxon>Pseudomonadati</taxon>
        <taxon>Bacteroidota</taxon>
        <taxon>Chitinophagia</taxon>
        <taxon>Chitinophagales</taxon>
        <taxon>Chitinophagaceae</taxon>
        <taxon>Chitinophaga</taxon>
    </lineage>
</organism>
<evidence type="ECO:0000313" key="2">
    <source>
        <dbReference type="Proteomes" id="UP000249547"/>
    </source>
</evidence>
<dbReference type="Proteomes" id="UP000249547">
    <property type="component" value="Unassembled WGS sequence"/>
</dbReference>
<proteinExistence type="predicted"/>
<accession>A0A327Q1E7</accession>
<name>A0A327Q1E7_9BACT</name>
<reference evidence="1 2" key="1">
    <citation type="submission" date="2018-06" db="EMBL/GenBank/DDBJ databases">
        <title>Genomic Encyclopedia of Archaeal and Bacterial Type Strains, Phase II (KMG-II): from individual species to whole genera.</title>
        <authorList>
            <person name="Goeker M."/>
        </authorList>
    </citation>
    <scope>NUCLEOTIDE SEQUENCE [LARGE SCALE GENOMIC DNA]</scope>
    <source>
        <strain evidence="1 2">DSM 23857</strain>
    </source>
</reference>
<dbReference type="AlphaFoldDB" id="A0A327Q1E7"/>
<evidence type="ECO:0000313" key="1">
    <source>
        <dbReference type="EMBL" id="RAI97694.1"/>
    </source>
</evidence>
<dbReference type="EMBL" id="QLLL01000014">
    <property type="protein sequence ID" value="RAI97694.1"/>
    <property type="molecule type" value="Genomic_DNA"/>
</dbReference>